<dbReference type="InterPro" id="IPR000847">
    <property type="entry name" value="LysR_HTH_N"/>
</dbReference>
<dbReference type="PROSITE" id="PS50931">
    <property type="entry name" value="HTH_LYSR"/>
    <property type="match status" value="1"/>
</dbReference>
<gene>
    <name evidence="6" type="ORF">FOZ76_11930</name>
</gene>
<keyword evidence="3" id="KW-0238">DNA-binding</keyword>
<dbReference type="OrthoDB" id="9157176at2"/>
<dbReference type="Pfam" id="PF03466">
    <property type="entry name" value="LysR_substrate"/>
    <property type="match status" value="1"/>
</dbReference>
<dbReference type="Pfam" id="PF00126">
    <property type="entry name" value="HTH_1"/>
    <property type="match status" value="1"/>
</dbReference>
<accession>A0A556APN4</accession>
<dbReference type="Gene3D" id="1.10.10.10">
    <property type="entry name" value="Winged helix-like DNA-binding domain superfamily/Winged helix DNA-binding domain"/>
    <property type="match status" value="1"/>
</dbReference>
<dbReference type="RefSeq" id="WP_143948490.1">
    <property type="nucleotide sequence ID" value="NZ_BAABMB010000001.1"/>
</dbReference>
<dbReference type="Gene3D" id="3.40.190.10">
    <property type="entry name" value="Periplasmic binding protein-like II"/>
    <property type="match status" value="2"/>
</dbReference>
<name>A0A556APN4_9BURK</name>
<dbReference type="InterPro" id="IPR005119">
    <property type="entry name" value="LysR_subst-bd"/>
</dbReference>
<dbReference type="PANTHER" id="PTHR30346">
    <property type="entry name" value="TRANSCRIPTIONAL DUAL REGULATOR HCAR-RELATED"/>
    <property type="match status" value="1"/>
</dbReference>
<dbReference type="SUPFAM" id="SSF46785">
    <property type="entry name" value="Winged helix' DNA-binding domain"/>
    <property type="match status" value="1"/>
</dbReference>
<dbReference type="GO" id="GO:0032993">
    <property type="term" value="C:protein-DNA complex"/>
    <property type="evidence" value="ECO:0007669"/>
    <property type="project" value="TreeGrafter"/>
</dbReference>
<proteinExistence type="inferred from homology"/>
<evidence type="ECO:0000256" key="4">
    <source>
        <dbReference type="ARBA" id="ARBA00023163"/>
    </source>
</evidence>
<dbReference type="FunFam" id="1.10.10.10:FF:000001">
    <property type="entry name" value="LysR family transcriptional regulator"/>
    <property type="match status" value="1"/>
</dbReference>
<dbReference type="InterPro" id="IPR036390">
    <property type="entry name" value="WH_DNA-bd_sf"/>
</dbReference>
<dbReference type="EMBL" id="VLTJ01000023">
    <property type="protein sequence ID" value="TSH94844.1"/>
    <property type="molecule type" value="Genomic_DNA"/>
</dbReference>
<dbReference type="GO" id="GO:0003700">
    <property type="term" value="F:DNA-binding transcription factor activity"/>
    <property type="evidence" value="ECO:0007669"/>
    <property type="project" value="InterPro"/>
</dbReference>
<keyword evidence="2" id="KW-0805">Transcription regulation</keyword>
<dbReference type="Proteomes" id="UP000318405">
    <property type="component" value="Unassembled WGS sequence"/>
</dbReference>
<evidence type="ECO:0000256" key="2">
    <source>
        <dbReference type="ARBA" id="ARBA00023015"/>
    </source>
</evidence>
<reference evidence="6 7" key="1">
    <citation type="submission" date="2019-07" db="EMBL/GenBank/DDBJ databases">
        <title>Qingshengfaniella alkalisoli gen. nov., sp. nov., isolated from saline soil.</title>
        <authorList>
            <person name="Xu L."/>
            <person name="Huang X.-X."/>
            <person name="Sun J.-Q."/>
        </authorList>
    </citation>
    <scope>NUCLEOTIDE SEQUENCE [LARGE SCALE GENOMIC DNA]</scope>
    <source>
        <strain evidence="6 7">DSM 27279</strain>
    </source>
</reference>
<evidence type="ECO:0000256" key="1">
    <source>
        <dbReference type="ARBA" id="ARBA00009437"/>
    </source>
</evidence>
<evidence type="ECO:0000259" key="5">
    <source>
        <dbReference type="PROSITE" id="PS50931"/>
    </source>
</evidence>
<sequence>MELRQLRQIAVLAETLNFHRAAERLHMAQPPLSTSVKKLEEELGVLLFERLATGLRITPAGQAVLRNARRALFFADEVRRAAREGESGEQGLLRVGFVGTASHTLLPGIVREFRRRYPQVDLAMEESTTVDLLRRIDEHSLDVAFVRAPVLAPTAAELTSLQTDVMMLAVSADSPLAGRTRISLREVAEHPLIAYSRALVPTMHWLTMTAFSEIGITPRIAQEAVQVQTLLGLVESGLGVALIPSHATRYVGEGIRLLALDDMPASLRVGISLACLPEAHSPTARNFIATALDIVVAETVN</sequence>
<feature type="domain" description="HTH lysR-type" evidence="5">
    <location>
        <begin position="1"/>
        <end position="58"/>
    </location>
</feature>
<keyword evidence="4" id="KW-0804">Transcription</keyword>
<dbReference type="PRINTS" id="PR00039">
    <property type="entry name" value="HTHLYSR"/>
</dbReference>
<evidence type="ECO:0000313" key="6">
    <source>
        <dbReference type="EMBL" id="TSH94844.1"/>
    </source>
</evidence>
<comment type="caution">
    <text evidence="6">The sequence shown here is derived from an EMBL/GenBank/DDBJ whole genome shotgun (WGS) entry which is preliminary data.</text>
</comment>
<dbReference type="SUPFAM" id="SSF53850">
    <property type="entry name" value="Periplasmic binding protein-like II"/>
    <property type="match status" value="1"/>
</dbReference>
<protein>
    <submittedName>
        <fullName evidence="6">LysR family transcriptional regulator</fullName>
    </submittedName>
</protein>
<dbReference type="CDD" id="cd08414">
    <property type="entry name" value="PBP2_LTTR_aromatics_like"/>
    <property type="match status" value="1"/>
</dbReference>
<dbReference type="InterPro" id="IPR036388">
    <property type="entry name" value="WH-like_DNA-bd_sf"/>
</dbReference>
<comment type="similarity">
    <text evidence="1">Belongs to the LysR transcriptional regulatory family.</text>
</comment>
<evidence type="ECO:0000313" key="7">
    <source>
        <dbReference type="Proteomes" id="UP000318405"/>
    </source>
</evidence>
<evidence type="ECO:0000256" key="3">
    <source>
        <dbReference type="ARBA" id="ARBA00023125"/>
    </source>
</evidence>
<dbReference type="AlphaFoldDB" id="A0A556APN4"/>
<dbReference type="PANTHER" id="PTHR30346:SF0">
    <property type="entry name" value="HCA OPERON TRANSCRIPTIONAL ACTIVATOR HCAR"/>
    <property type="match status" value="1"/>
</dbReference>
<organism evidence="6 7">
    <name type="scientific">Verticiella sediminum</name>
    <dbReference type="NCBI Taxonomy" id="1247510"/>
    <lineage>
        <taxon>Bacteria</taxon>
        <taxon>Pseudomonadati</taxon>
        <taxon>Pseudomonadota</taxon>
        <taxon>Betaproteobacteria</taxon>
        <taxon>Burkholderiales</taxon>
        <taxon>Alcaligenaceae</taxon>
        <taxon>Verticiella</taxon>
    </lineage>
</organism>
<dbReference type="GO" id="GO:0003677">
    <property type="term" value="F:DNA binding"/>
    <property type="evidence" value="ECO:0007669"/>
    <property type="project" value="UniProtKB-KW"/>
</dbReference>
<keyword evidence="7" id="KW-1185">Reference proteome</keyword>